<dbReference type="GO" id="GO:0032807">
    <property type="term" value="C:DNA ligase IV complex"/>
    <property type="evidence" value="ECO:0007669"/>
    <property type="project" value="TreeGrafter"/>
</dbReference>
<dbReference type="GO" id="GO:0006303">
    <property type="term" value="P:double-strand break repair via nonhomologous end joining"/>
    <property type="evidence" value="ECO:0007669"/>
    <property type="project" value="UniProtKB-ARBA"/>
</dbReference>
<sequence length="608" mass="67492">MSPRWQSLPTRNESAPPLLYSFDYTPQFYEFHLTDLTYIWFEHLDHKHILRRAEDSETSIDPSEDANQYAVFMQKIQDALRGAKSSIVNVAANGKPGSLSVTTSTNLPGGLRPLKWSFSLSRERPSAVTRQLLLPLLKGEKEHEKREQSLLDHIRDKDSVLSKIFDKIDASQLTTMFPGTTGARHAKPKISDLIKHIKGATKFDEKEWRGNLKFEHTVVSDVENFAESVSKFTGSAISDTWWENLDNGGLASKSSSRLQDVETRRKSYSSTVDTDAEGQKDLDEDKSTEDEDEFQRQETPPHLKRKKEETFKKQVHKNAPDGVAGTTESDQENESTDELESRRAPVHKVKPPPKNAVGRIGGPKAVTLGRSRKESASLSTDSDSTSESPKSKQRTTGATRKMPELNDDSSISSDSELGPSAASRSKSPGPKKDKHAGTTITITTKPKGALGRIGGRKPEPKKPLQPPSPEALDDVVETQSSSEDDERRHRPPKPLPTPKRTKKLGLIGGGKKKTQPNITLSPKHESDGDDLDAGSIRKATKAKLPSSPSPPPPPSKSPSPIQQRRAPKPEREPEPELSAEQKANRKREELKRQLDARSKAPVKKKRKF</sequence>
<evidence type="ECO:0000256" key="2">
    <source>
        <dbReference type="ARBA" id="ARBA00022763"/>
    </source>
</evidence>
<feature type="domain" description="XLF-like N-terminal" evidence="9">
    <location>
        <begin position="4"/>
        <end position="121"/>
    </location>
</feature>
<evidence type="ECO:0000256" key="5">
    <source>
        <dbReference type="ARBA" id="ARBA00023242"/>
    </source>
</evidence>
<evidence type="ECO:0000313" key="11">
    <source>
        <dbReference type="EMBL" id="OKL56647.1"/>
    </source>
</evidence>
<dbReference type="OrthoDB" id="2155935at2759"/>
<evidence type="ECO:0000256" key="1">
    <source>
        <dbReference type="ARBA" id="ARBA00004123"/>
    </source>
</evidence>
<dbReference type="PANTHER" id="PTHR32235">
    <property type="entry name" value="NON-HOMOLOGOUS END-JOINING FACTOR 1"/>
    <property type="match status" value="1"/>
</dbReference>
<dbReference type="Proteomes" id="UP000214365">
    <property type="component" value="Unassembled WGS sequence"/>
</dbReference>
<dbReference type="EMBL" id="LFMY01000014">
    <property type="protein sequence ID" value="OKL56647.1"/>
    <property type="molecule type" value="Genomic_DNA"/>
</dbReference>
<organism evidence="11 12">
    <name type="scientific">Talaromyces atroroseus</name>
    <dbReference type="NCBI Taxonomy" id="1441469"/>
    <lineage>
        <taxon>Eukaryota</taxon>
        <taxon>Fungi</taxon>
        <taxon>Dikarya</taxon>
        <taxon>Ascomycota</taxon>
        <taxon>Pezizomycotina</taxon>
        <taxon>Eurotiomycetes</taxon>
        <taxon>Eurotiomycetidae</taxon>
        <taxon>Eurotiales</taxon>
        <taxon>Trichocomaceae</taxon>
        <taxon>Talaromyces</taxon>
        <taxon>Talaromyces sect. Trachyspermi</taxon>
    </lineage>
</organism>
<evidence type="ECO:0000256" key="8">
    <source>
        <dbReference type="SAM" id="MobiDB-lite"/>
    </source>
</evidence>
<feature type="compositionally biased region" description="Basic and acidic residues" evidence="8">
    <location>
        <begin position="294"/>
        <end position="312"/>
    </location>
</feature>
<feature type="compositionally biased region" description="Pro residues" evidence="8">
    <location>
        <begin position="547"/>
        <end position="557"/>
    </location>
</feature>
<feature type="compositionally biased region" description="Acidic residues" evidence="8">
    <location>
        <begin position="329"/>
        <end position="338"/>
    </location>
</feature>
<dbReference type="InterPro" id="IPR052287">
    <property type="entry name" value="NHEJ_factor"/>
</dbReference>
<keyword evidence="3" id="KW-0238">DNA-binding</keyword>
<reference evidence="11 12" key="1">
    <citation type="submission" date="2015-06" db="EMBL/GenBank/DDBJ databases">
        <title>Talaromyces atroroseus IBT 11181 draft genome.</title>
        <authorList>
            <person name="Rasmussen K.B."/>
            <person name="Rasmussen S."/>
            <person name="Petersen B."/>
            <person name="Sicheritz-Ponten T."/>
            <person name="Mortensen U.H."/>
            <person name="Thrane U."/>
        </authorList>
    </citation>
    <scope>NUCLEOTIDE SEQUENCE [LARGE SCALE GENOMIC DNA]</scope>
    <source>
        <strain evidence="11 12">IBT 11181</strain>
    </source>
</reference>
<evidence type="ECO:0000256" key="3">
    <source>
        <dbReference type="ARBA" id="ARBA00023125"/>
    </source>
</evidence>
<feature type="compositionally biased region" description="Basic and acidic residues" evidence="8">
    <location>
        <begin position="582"/>
        <end position="598"/>
    </location>
</feature>
<dbReference type="RefSeq" id="XP_020116768.1">
    <property type="nucleotide sequence ID" value="XM_020263263.1"/>
</dbReference>
<dbReference type="PANTHER" id="PTHR32235:SF1">
    <property type="entry name" value="NON-HOMOLOGOUS END-JOINING FACTOR 1"/>
    <property type="match status" value="1"/>
</dbReference>
<dbReference type="GO" id="GO:0045027">
    <property type="term" value="F:DNA end binding"/>
    <property type="evidence" value="ECO:0007669"/>
    <property type="project" value="TreeGrafter"/>
</dbReference>
<protein>
    <recommendedName>
        <fullName evidence="7">Non-homologous end-joining factor 1</fullName>
    </recommendedName>
</protein>
<evidence type="ECO:0000259" key="10">
    <source>
        <dbReference type="Pfam" id="PF21928"/>
    </source>
</evidence>
<dbReference type="InterPro" id="IPR038051">
    <property type="entry name" value="XRCC4-like_N_sf"/>
</dbReference>
<dbReference type="STRING" id="1441469.A0A225AT56"/>
<dbReference type="Gene3D" id="2.170.210.10">
    <property type="entry name" value="DNA double-strand break repair and VJ recombination XRCC4, N-terminal"/>
    <property type="match status" value="1"/>
</dbReference>
<evidence type="ECO:0000256" key="7">
    <source>
        <dbReference type="ARBA" id="ARBA00044529"/>
    </source>
</evidence>
<feature type="compositionally biased region" description="Low complexity" evidence="8">
    <location>
        <begin position="376"/>
        <end position="388"/>
    </location>
</feature>
<comment type="subcellular location">
    <subcellularLocation>
        <location evidence="1">Nucleus</location>
    </subcellularLocation>
</comment>
<feature type="region of interest" description="Disordered" evidence="8">
    <location>
        <begin position="248"/>
        <end position="608"/>
    </location>
</feature>
<keyword evidence="5" id="KW-0539">Nucleus</keyword>
<evidence type="ECO:0000259" key="9">
    <source>
        <dbReference type="Pfam" id="PF09302"/>
    </source>
</evidence>
<name>A0A225AT56_TALAT</name>
<dbReference type="Pfam" id="PF21928">
    <property type="entry name" value="XLF_CC"/>
    <property type="match status" value="1"/>
</dbReference>
<dbReference type="Pfam" id="PF09302">
    <property type="entry name" value="XLF"/>
    <property type="match status" value="1"/>
</dbReference>
<dbReference type="CDD" id="cd22285">
    <property type="entry name" value="HD_XLF_N"/>
    <property type="match status" value="1"/>
</dbReference>
<gene>
    <name evidence="11" type="ORF">UA08_08349</name>
</gene>
<accession>A0A225AT56</accession>
<dbReference type="InterPro" id="IPR053829">
    <property type="entry name" value="XLF-like_CC"/>
</dbReference>
<evidence type="ECO:0000256" key="4">
    <source>
        <dbReference type="ARBA" id="ARBA00023204"/>
    </source>
</evidence>
<evidence type="ECO:0000313" key="12">
    <source>
        <dbReference type="Proteomes" id="UP000214365"/>
    </source>
</evidence>
<evidence type="ECO:0000256" key="6">
    <source>
        <dbReference type="ARBA" id="ARBA00025747"/>
    </source>
</evidence>
<feature type="domain" description="XLF-like coiled-coil region" evidence="10">
    <location>
        <begin position="125"/>
        <end position="171"/>
    </location>
</feature>
<comment type="caution">
    <text evidence="11">The sequence shown here is derived from an EMBL/GenBank/DDBJ whole genome shotgun (WGS) entry which is preliminary data.</text>
</comment>
<keyword evidence="4" id="KW-0234">DNA repair</keyword>
<comment type="similarity">
    <text evidence="6">Belongs to the XRCC4-XLF family. XLF subfamily.</text>
</comment>
<proteinExistence type="inferred from homology"/>
<dbReference type="InterPro" id="IPR015381">
    <property type="entry name" value="XLF-like_N"/>
</dbReference>
<dbReference type="AlphaFoldDB" id="A0A225AT56"/>
<dbReference type="GeneID" id="31008105"/>
<keyword evidence="12" id="KW-1185">Reference proteome</keyword>
<keyword evidence="2" id="KW-0227">DNA damage</keyword>